<evidence type="ECO:0000256" key="11">
    <source>
        <dbReference type="PROSITE-ProRule" id="PRU00042"/>
    </source>
</evidence>
<feature type="domain" description="C2H2-type" evidence="13">
    <location>
        <begin position="565"/>
        <end position="592"/>
    </location>
</feature>
<evidence type="ECO:0000256" key="10">
    <source>
        <dbReference type="ARBA" id="ARBA00023242"/>
    </source>
</evidence>
<dbReference type="EMBL" id="ADFV01015316">
    <property type="status" value="NOT_ANNOTATED_CDS"/>
    <property type="molecule type" value="Genomic_DNA"/>
</dbReference>
<feature type="domain" description="C2H2-type" evidence="13">
    <location>
        <begin position="481"/>
        <end position="508"/>
    </location>
</feature>
<dbReference type="CDD" id="cd07765">
    <property type="entry name" value="KRAB_A-box"/>
    <property type="match status" value="1"/>
</dbReference>
<feature type="domain" description="C2H2-type" evidence="13">
    <location>
        <begin position="537"/>
        <end position="564"/>
    </location>
</feature>
<dbReference type="GeneTree" id="ENSGT00940000163405"/>
<comment type="subcellular location">
    <subcellularLocation>
        <location evidence="1">Nucleus</location>
    </subcellularLocation>
</comment>
<evidence type="ECO:0000256" key="1">
    <source>
        <dbReference type="ARBA" id="ARBA00004123"/>
    </source>
</evidence>
<evidence type="ECO:0000256" key="9">
    <source>
        <dbReference type="ARBA" id="ARBA00023163"/>
    </source>
</evidence>
<dbReference type="InterPro" id="IPR048414">
    <property type="entry name" value="PDRM9-like_Znf-C2H2"/>
</dbReference>
<dbReference type="EMBL" id="ADFV01015315">
    <property type="status" value="NOT_ANNOTATED_CDS"/>
    <property type="molecule type" value="Genomic_DNA"/>
</dbReference>
<feature type="domain" description="C2H2-type" evidence="13">
    <location>
        <begin position="425"/>
        <end position="452"/>
    </location>
</feature>
<keyword evidence="8" id="KW-0238">DNA-binding</keyword>
<dbReference type="SMART" id="SM00355">
    <property type="entry name" value="ZnF_C2H2"/>
    <property type="match status" value="10"/>
</dbReference>
<keyword evidence="4" id="KW-0677">Repeat</keyword>
<feature type="domain" description="KRAB" evidence="14">
    <location>
        <begin position="26"/>
        <end position="96"/>
    </location>
</feature>
<name>A0A2I3HRB4_NOMLE</name>
<dbReference type="STRING" id="61853.ENSNLEP00000046154"/>
<dbReference type="PROSITE" id="PS50805">
    <property type="entry name" value="KRAB"/>
    <property type="match status" value="1"/>
</dbReference>
<comment type="similarity">
    <text evidence="2">Belongs to the krueppel C2H2-type zinc-finger protein family.</text>
</comment>
<dbReference type="OMA" id="KRTWQRE"/>
<reference evidence="16" key="3">
    <citation type="submission" date="2025-09" db="UniProtKB">
        <authorList>
            <consortium name="Ensembl"/>
        </authorList>
    </citation>
    <scope>IDENTIFICATION</scope>
</reference>
<proteinExistence type="inferred from homology"/>
<feature type="compositionally biased region" description="Polar residues" evidence="12">
    <location>
        <begin position="307"/>
        <end position="318"/>
    </location>
</feature>
<dbReference type="FunFam" id="3.30.160.60:FF:000601">
    <property type="entry name" value="Histone-lysine N-methyltransferase PRDM9"/>
    <property type="match status" value="7"/>
</dbReference>
<evidence type="ECO:0000256" key="5">
    <source>
        <dbReference type="ARBA" id="ARBA00022771"/>
    </source>
</evidence>
<feature type="domain" description="C2H2-type" evidence="13">
    <location>
        <begin position="649"/>
        <end position="676"/>
    </location>
</feature>
<evidence type="ECO:0000256" key="2">
    <source>
        <dbReference type="ARBA" id="ARBA00006991"/>
    </source>
</evidence>
<dbReference type="GO" id="GO:0043565">
    <property type="term" value="F:sequence-specific DNA binding"/>
    <property type="evidence" value="ECO:0007669"/>
    <property type="project" value="UniProtKB-ARBA"/>
</dbReference>
<accession>A0A2I3HRB4</accession>
<feature type="region of interest" description="Disordered" evidence="12">
    <location>
        <begin position="1"/>
        <end position="23"/>
    </location>
</feature>
<evidence type="ECO:0000256" key="3">
    <source>
        <dbReference type="ARBA" id="ARBA00022723"/>
    </source>
</evidence>
<organism evidence="16 17">
    <name type="scientific">Nomascus leucogenys</name>
    <name type="common">Northern white-cheeked gibbon</name>
    <name type="synonym">Hylobates leucogenys</name>
    <dbReference type="NCBI Taxonomy" id="61853"/>
    <lineage>
        <taxon>Eukaryota</taxon>
        <taxon>Metazoa</taxon>
        <taxon>Chordata</taxon>
        <taxon>Craniata</taxon>
        <taxon>Vertebrata</taxon>
        <taxon>Euteleostomi</taxon>
        <taxon>Mammalia</taxon>
        <taxon>Eutheria</taxon>
        <taxon>Euarchontoglires</taxon>
        <taxon>Primates</taxon>
        <taxon>Haplorrhini</taxon>
        <taxon>Catarrhini</taxon>
        <taxon>Hylobatidae</taxon>
        <taxon>Nomascus</taxon>
    </lineage>
</organism>
<dbReference type="EMBL" id="ADFV01015318">
    <property type="status" value="NOT_ANNOTATED_CDS"/>
    <property type="molecule type" value="Genomic_DNA"/>
</dbReference>
<keyword evidence="9" id="KW-0804">Transcription</keyword>
<sequence length="678" mass="77380">MSPERSQEESPEEDTERTEQKPTVKDAFKDISIYFTKEEWAEMGDWEKTRYRNVKRNYNALITIGLRATRPAFMCHRRQAIKLQVDDTEDSDEEWTPRQQVKPPWMALRMEQRKHQKVSISQILLTRNLSHGSKHSTVGKGHPNRSALSLPPGLRIGPSGIPQAGLGVWNEASDLPLGLHFGPYEGRITEDEEAANNGYSWLITKGRNCYEYVDGKDKSWANWMRMMVLHLIFIPSYVVRPEQNIYTDQKLPLSEPKAEIHPCPSCCLAFSSQKFLSQHVARHHSSQNFPGPSARKFLQPENPCPGDQNQEQQYSDPRSCNDKTKGQEIKERSKLLNKRTWQREISRAFSSSPKVQMGSCRVGKRIIEEESRTGQKVNPGNTGQLFVGVGISRIAEVKYAECGQGFSDKSDVITHQRTDTGEKPYLCRECGRGFSVKSSLLSHQRTHTGEKPYVCRECGRGFSKKSNLLSHQRTHTGEKPYVCRECGRGFSDKSSLLRHQRTHTGEKPYVCRECGRGFSQKSSLLSHQRTHTGEKPYVCRECGRGFSQKSSLLSHQRTHTGEKPYVCRECGRGFSDKSSLLRHQRTHTGEKPYVCRECGRGFSQKSSLLSHQRTHTGEKPYVCRECGRGFSVKSNLLSHQRTHTGEKPYVCRECGRGFSDKSSLLRHQRTHTGEKKDE</sequence>
<dbReference type="FunCoup" id="A0A2I3HRB4">
    <property type="interactions" value="233"/>
</dbReference>
<evidence type="ECO:0000259" key="13">
    <source>
        <dbReference type="PROSITE" id="PS50157"/>
    </source>
</evidence>
<feature type="domain" description="C2H2-type" evidence="13">
    <location>
        <begin position="621"/>
        <end position="648"/>
    </location>
</feature>
<feature type="domain" description="C2H2-type" evidence="13">
    <location>
        <begin position="453"/>
        <end position="480"/>
    </location>
</feature>
<evidence type="ECO:0000256" key="8">
    <source>
        <dbReference type="ARBA" id="ARBA00023125"/>
    </source>
</evidence>
<keyword evidence="3" id="KW-0479">Metal-binding</keyword>
<evidence type="ECO:0000256" key="7">
    <source>
        <dbReference type="ARBA" id="ARBA00023015"/>
    </source>
</evidence>
<dbReference type="EMBL" id="ADFV01015317">
    <property type="status" value="NOT_ANNOTATED_CDS"/>
    <property type="molecule type" value="Genomic_DNA"/>
</dbReference>
<gene>
    <name evidence="16" type="primary">PRDM7</name>
</gene>
<dbReference type="GO" id="GO:0008270">
    <property type="term" value="F:zinc ion binding"/>
    <property type="evidence" value="ECO:0007669"/>
    <property type="project" value="UniProtKB-KW"/>
</dbReference>
<dbReference type="PANTHER" id="PTHR24406">
    <property type="entry name" value="TRANSCRIPTIONAL REPRESSOR CTCFL-RELATED"/>
    <property type="match status" value="1"/>
</dbReference>
<dbReference type="FunFam" id="3.30.160.60:FF:002343">
    <property type="entry name" value="Zinc finger protein 33A"/>
    <property type="match status" value="2"/>
</dbReference>
<keyword evidence="6" id="KW-0862">Zinc</keyword>
<dbReference type="PROSITE" id="PS50157">
    <property type="entry name" value="ZINC_FINGER_C2H2_2"/>
    <property type="match status" value="10"/>
</dbReference>
<protein>
    <submittedName>
        <fullName evidence="16">PR/SET domain 7</fullName>
    </submittedName>
</protein>
<dbReference type="InterPro" id="IPR003655">
    <property type="entry name" value="aKRAB"/>
</dbReference>
<dbReference type="InterPro" id="IPR013087">
    <property type="entry name" value="Znf_C2H2_type"/>
</dbReference>
<feature type="domain" description="C2H2-type" evidence="13">
    <location>
        <begin position="509"/>
        <end position="536"/>
    </location>
</feature>
<dbReference type="SMART" id="SM00349">
    <property type="entry name" value="KRAB"/>
    <property type="match status" value="1"/>
</dbReference>
<dbReference type="InterPro" id="IPR001909">
    <property type="entry name" value="KRAB"/>
</dbReference>
<dbReference type="PROSITE" id="PS00028">
    <property type="entry name" value="ZINC_FINGER_C2H2_1"/>
    <property type="match status" value="10"/>
</dbReference>
<evidence type="ECO:0000313" key="16">
    <source>
        <dbReference type="Ensembl" id="ENSNLEP00000046154.1"/>
    </source>
</evidence>
<dbReference type="Pfam" id="PF01352">
    <property type="entry name" value="KRAB"/>
    <property type="match status" value="1"/>
</dbReference>
<evidence type="ECO:0000259" key="15">
    <source>
        <dbReference type="PROSITE" id="PS50806"/>
    </source>
</evidence>
<feature type="compositionally biased region" description="Basic and acidic residues" evidence="12">
    <location>
        <begin position="319"/>
        <end position="328"/>
    </location>
</feature>
<evidence type="ECO:0000256" key="12">
    <source>
        <dbReference type="SAM" id="MobiDB-lite"/>
    </source>
</evidence>
<feature type="region of interest" description="Disordered" evidence="12">
    <location>
        <begin position="282"/>
        <end position="328"/>
    </location>
</feature>
<dbReference type="Gene3D" id="2.170.270.10">
    <property type="entry name" value="SET domain"/>
    <property type="match status" value="1"/>
</dbReference>
<dbReference type="InterPro" id="IPR046341">
    <property type="entry name" value="SET_dom_sf"/>
</dbReference>
<evidence type="ECO:0000256" key="4">
    <source>
        <dbReference type="ARBA" id="ARBA00022737"/>
    </source>
</evidence>
<dbReference type="InterPro" id="IPR050888">
    <property type="entry name" value="ZnF_C2H2-type_TF"/>
</dbReference>
<dbReference type="Pfam" id="PF00096">
    <property type="entry name" value="zf-C2H2"/>
    <property type="match status" value="9"/>
</dbReference>
<evidence type="ECO:0000256" key="6">
    <source>
        <dbReference type="ARBA" id="ARBA00022833"/>
    </source>
</evidence>
<dbReference type="InterPro" id="IPR036236">
    <property type="entry name" value="Znf_C2H2_sf"/>
</dbReference>
<dbReference type="Pfam" id="PF21225">
    <property type="entry name" value="zf-C2H2_5"/>
    <property type="match status" value="1"/>
</dbReference>
<dbReference type="PROSITE" id="PS50806">
    <property type="entry name" value="KRAB_RELATED"/>
    <property type="match status" value="1"/>
</dbReference>
<dbReference type="SUPFAM" id="SSF109640">
    <property type="entry name" value="KRAB domain (Kruppel-associated box)"/>
    <property type="match status" value="1"/>
</dbReference>
<reference evidence="16" key="2">
    <citation type="submission" date="2025-08" db="UniProtKB">
        <authorList>
            <consortium name="Ensembl"/>
        </authorList>
    </citation>
    <scope>IDENTIFICATION</scope>
</reference>
<keyword evidence="17" id="KW-1185">Reference proteome</keyword>
<dbReference type="GO" id="GO:0006355">
    <property type="term" value="P:regulation of DNA-templated transcription"/>
    <property type="evidence" value="ECO:0007669"/>
    <property type="project" value="InterPro"/>
</dbReference>
<dbReference type="FunFam" id="3.30.160.60:FF:001312">
    <property type="entry name" value="Histone-lysine N-methyltransferase PRDM9"/>
    <property type="match status" value="1"/>
</dbReference>
<evidence type="ECO:0000259" key="14">
    <source>
        <dbReference type="PROSITE" id="PS50805"/>
    </source>
</evidence>
<keyword evidence="10" id="KW-0539">Nucleus</keyword>
<dbReference type="Gene3D" id="3.30.160.60">
    <property type="entry name" value="Classic Zinc Finger"/>
    <property type="match status" value="11"/>
</dbReference>
<dbReference type="AlphaFoldDB" id="A0A2I3HRB4"/>
<dbReference type="InterPro" id="IPR036051">
    <property type="entry name" value="KRAB_dom_sf"/>
</dbReference>
<dbReference type="Ensembl" id="ENSNLET00000034555.1">
    <property type="protein sequence ID" value="ENSNLEP00000046154.1"/>
    <property type="gene ID" value="ENSNLEG00000031321.1"/>
</dbReference>
<dbReference type="SUPFAM" id="SSF57667">
    <property type="entry name" value="beta-beta-alpha zinc fingers"/>
    <property type="match status" value="5"/>
</dbReference>
<dbReference type="GO" id="GO:0005634">
    <property type="term" value="C:nucleus"/>
    <property type="evidence" value="ECO:0007669"/>
    <property type="project" value="UniProtKB-SubCell"/>
</dbReference>
<feature type="domain" description="C2H2-type" evidence="13">
    <location>
        <begin position="397"/>
        <end position="424"/>
    </location>
</feature>
<keyword evidence="5 11" id="KW-0863">Zinc-finger</keyword>
<reference evidence="16 17" key="1">
    <citation type="submission" date="2012-10" db="EMBL/GenBank/DDBJ databases">
        <authorList>
            <consortium name="Gibbon Genome Sequencing Consortium"/>
        </authorList>
    </citation>
    <scope>NUCLEOTIDE SEQUENCE [LARGE SCALE GENOMIC DNA]</scope>
</reference>
<dbReference type="InterPro" id="IPR001214">
    <property type="entry name" value="SET_dom"/>
</dbReference>
<dbReference type="EMBL" id="ADFV01015319">
    <property type="status" value="NOT_ANNOTATED_CDS"/>
    <property type="molecule type" value="Genomic_DNA"/>
</dbReference>
<keyword evidence="7" id="KW-0805">Transcription regulation</keyword>
<evidence type="ECO:0000313" key="17">
    <source>
        <dbReference type="Proteomes" id="UP000001073"/>
    </source>
</evidence>
<feature type="domain" description="C2H2-type" evidence="13">
    <location>
        <begin position="593"/>
        <end position="620"/>
    </location>
</feature>
<dbReference type="InParanoid" id="A0A2I3HRB4"/>
<dbReference type="Proteomes" id="UP000001073">
    <property type="component" value="Chromosome 6"/>
</dbReference>
<dbReference type="Pfam" id="PF21549">
    <property type="entry name" value="PRDM2_PR"/>
    <property type="match status" value="1"/>
</dbReference>
<dbReference type="Gene3D" id="6.10.140.140">
    <property type="match status" value="1"/>
</dbReference>
<feature type="domain" description="KRAB-related" evidence="15">
    <location>
        <begin position="23"/>
        <end position="86"/>
    </location>
</feature>